<dbReference type="Proteomes" id="UP000799438">
    <property type="component" value="Unassembled WGS sequence"/>
</dbReference>
<keyword evidence="2" id="KW-1185">Reference proteome</keyword>
<name>A0A6A6BD16_9PEZI</name>
<evidence type="ECO:0000313" key="2">
    <source>
        <dbReference type="Proteomes" id="UP000799438"/>
    </source>
</evidence>
<proteinExistence type="predicted"/>
<protein>
    <recommendedName>
        <fullName evidence="3">F-box domain-containing protein</fullName>
    </recommendedName>
</protein>
<reference evidence="1" key="1">
    <citation type="journal article" date="2020" name="Stud. Mycol.">
        <title>101 Dothideomycetes genomes: a test case for predicting lifestyles and emergence of pathogens.</title>
        <authorList>
            <person name="Haridas S."/>
            <person name="Albert R."/>
            <person name="Binder M."/>
            <person name="Bloem J."/>
            <person name="Labutti K."/>
            <person name="Salamov A."/>
            <person name="Andreopoulos B."/>
            <person name="Baker S."/>
            <person name="Barry K."/>
            <person name="Bills G."/>
            <person name="Bluhm B."/>
            <person name="Cannon C."/>
            <person name="Castanera R."/>
            <person name="Culley D."/>
            <person name="Daum C."/>
            <person name="Ezra D."/>
            <person name="Gonzalez J."/>
            <person name="Henrissat B."/>
            <person name="Kuo A."/>
            <person name="Liang C."/>
            <person name="Lipzen A."/>
            <person name="Lutzoni F."/>
            <person name="Magnuson J."/>
            <person name="Mondo S."/>
            <person name="Nolan M."/>
            <person name="Ohm R."/>
            <person name="Pangilinan J."/>
            <person name="Park H.-J."/>
            <person name="Ramirez L."/>
            <person name="Alfaro M."/>
            <person name="Sun H."/>
            <person name="Tritt A."/>
            <person name="Yoshinaga Y."/>
            <person name="Zwiers L.-H."/>
            <person name="Turgeon B."/>
            <person name="Goodwin S."/>
            <person name="Spatafora J."/>
            <person name="Crous P."/>
            <person name="Grigoriev I."/>
        </authorList>
    </citation>
    <scope>NUCLEOTIDE SEQUENCE</scope>
    <source>
        <strain evidence="1">CBS 121167</strain>
    </source>
</reference>
<dbReference type="OrthoDB" id="6365676at2759"/>
<dbReference type="EMBL" id="ML995485">
    <property type="protein sequence ID" value="KAF2142040.1"/>
    <property type="molecule type" value="Genomic_DNA"/>
</dbReference>
<evidence type="ECO:0000313" key="1">
    <source>
        <dbReference type="EMBL" id="KAF2142040.1"/>
    </source>
</evidence>
<sequence>MTTLPPELWLHVLESLRPSRAVALCPSDPRVRAILSFTLVSRATYTVAVRCLFQHCLYIDSAERLRRLLLTLHAFSSRSEDSTLPHVDLAPCLTNLFLAPFPPHTIDDLPTAQWTYELLSVMSGTLRRLVIDIPLRSLYPDEDHLNVRPKLRAAFQQLTALEEFTSSRDELYLSVFDLGSPPAEAETLVWAGWSKLKKLALYNVALGDPRMAPSLEQLSSLDCLVLTRADDLDRESFHRTILPIAAQRDMKTLIVNVAADHALNGFSPGRMSSGVSHPVEDTPVTDHKLELGVVIVEPSKRHMMNGDILDCQEWIRDTALAGELWDWESNWSLELTESWNMLPGESDDEVL</sequence>
<evidence type="ECO:0008006" key="3">
    <source>
        <dbReference type="Google" id="ProtNLM"/>
    </source>
</evidence>
<dbReference type="AlphaFoldDB" id="A0A6A6BD16"/>
<gene>
    <name evidence="1" type="ORF">K452DRAFT_358511</name>
</gene>
<dbReference type="RefSeq" id="XP_033397752.1">
    <property type="nucleotide sequence ID" value="XM_033546202.1"/>
</dbReference>
<accession>A0A6A6BD16</accession>
<organism evidence="1 2">
    <name type="scientific">Aplosporella prunicola CBS 121167</name>
    <dbReference type="NCBI Taxonomy" id="1176127"/>
    <lineage>
        <taxon>Eukaryota</taxon>
        <taxon>Fungi</taxon>
        <taxon>Dikarya</taxon>
        <taxon>Ascomycota</taxon>
        <taxon>Pezizomycotina</taxon>
        <taxon>Dothideomycetes</taxon>
        <taxon>Dothideomycetes incertae sedis</taxon>
        <taxon>Botryosphaeriales</taxon>
        <taxon>Aplosporellaceae</taxon>
        <taxon>Aplosporella</taxon>
    </lineage>
</organism>
<dbReference type="GeneID" id="54303708"/>